<evidence type="ECO:0000256" key="5">
    <source>
        <dbReference type="PROSITE-ProRule" id="PRU00309"/>
    </source>
</evidence>
<evidence type="ECO:0000256" key="1">
    <source>
        <dbReference type="ARBA" id="ARBA00022723"/>
    </source>
</evidence>
<dbReference type="EMBL" id="JAPWTJ010000729">
    <property type="protein sequence ID" value="KAJ8976077.1"/>
    <property type="molecule type" value="Genomic_DNA"/>
</dbReference>
<protein>
    <recommendedName>
        <fullName evidence="7">THAP-type domain-containing protein</fullName>
    </recommendedName>
</protein>
<accession>A0ABQ9JDQ8</accession>
<dbReference type="PROSITE" id="PS50950">
    <property type="entry name" value="ZF_THAP"/>
    <property type="match status" value="1"/>
</dbReference>
<evidence type="ECO:0000256" key="4">
    <source>
        <dbReference type="ARBA" id="ARBA00023125"/>
    </source>
</evidence>
<dbReference type="InterPro" id="IPR026521">
    <property type="entry name" value="THAP2"/>
</dbReference>
<evidence type="ECO:0000313" key="9">
    <source>
        <dbReference type="Proteomes" id="UP001162164"/>
    </source>
</evidence>
<feature type="domain" description="THAP-type" evidence="7">
    <location>
        <begin position="1"/>
        <end position="78"/>
    </location>
</feature>
<reference evidence="8" key="1">
    <citation type="journal article" date="2023" name="Insect Mol. Biol.">
        <title>Genome sequencing provides insights into the evolution of gene families encoding plant cell wall-degrading enzymes in longhorned beetles.</title>
        <authorList>
            <person name="Shin N.R."/>
            <person name="Okamura Y."/>
            <person name="Kirsch R."/>
            <person name="Pauchet Y."/>
        </authorList>
    </citation>
    <scope>NUCLEOTIDE SEQUENCE</scope>
    <source>
        <strain evidence="8">MMC_N1</strain>
    </source>
</reference>
<dbReference type="SMART" id="SM00980">
    <property type="entry name" value="THAP"/>
    <property type="match status" value="1"/>
</dbReference>
<dbReference type="SUPFAM" id="SSF57716">
    <property type="entry name" value="Glucocorticoid receptor-like (DNA-binding domain)"/>
    <property type="match status" value="1"/>
</dbReference>
<proteinExistence type="predicted"/>
<evidence type="ECO:0000313" key="8">
    <source>
        <dbReference type="EMBL" id="KAJ8976077.1"/>
    </source>
</evidence>
<keyword evidence="1" id="KW-0479">Metal-binding</keyword>
<dbReference type="Gene3D" id="6.20.210.20">
    <property type="entry name" value="THAP domain"/>
    <property type="match status" value="1"/>
</dbReference>
<evidence type="ECO:0000256" key="2">
    <source>
        <dbReference type="ARBA" id="ARBA00022771"/>
    </source>
</evidence>
<gene>
    <name evidence="8" type="ORF">NQ317_005534</name>
</gene>
<dbReference type="InterPro" id="IPR038441">
    <property type="entry name" value="THAP_Znf_sf"/>
</dbReference>
<feature type="region of interest" description="Disordered" evidence="6">
    <location>
        <begin position="128"/>
        <end position="156"/>
    </location>
</feature>
<dbReference type="InterPro" id="IPR006612">
    <property type="entry name" value="THAP_Znf"/>
</dbReference>
<dbReference type="PANTHER" id="PTHR47696:SF1">
    <property type="entry name" value="THAP DOMAIN-CONTAINING PROTEIN 2"/>
    <property type="match status" value="1"/>
</dbReference>
<organism evidence="8 9">
    <name type="scientific">Molorchus minor</name>
    <dbReference type="NCBI Taxonomy" id="1323400"/>
    <lineage>
        <taxon>Eukaryota</taxon>
        <taxon>Metazoa</taxon>
        <taxon>Ecdysozoa</taxon>
        <taxon>Arthropoda</taxon>
        <taxon>Hexapoda</taxon>
        <taxon>Insecta</taxon>
        <taxon>Pterygota</taxon>
        <taxon>Neoptera</taxon>
        <taxon>Endopterygota</taxon>
        <taxon>Coleoptera</taxon>
        <taxon>Polyphaga</taxon>
        <taxon>Cucujiformia</taxon>
        <taxon>Chrysomeloidea</taxon>
        <taxon>Cerambycidae</taxon>
        <taxon>Lamiinae</taxon>
        <taxon>Monochamini</taxon>
        <taxon>Molorchus</taxon>
    </lineage>
</organism>
<evidence type="ECO:0000259" key="7">
    <source>
        <dbReference type="PROSITE" id="PS50950"/>
    </source>
</evidence>
<keyword evidence="4 5" id="KW-0238">DNA-binding</keyword>
<comment type="caution">
    <text evidence="8">The sequence shown here is derived from an EMBL/GenBank/DDBJ whole genome shotgun (WGS) entry which is preliminary data.</text>
</comment>
<feature type="compositionally biased region" description="Acidic residues" evidence="6">
    <location>
        <begin position="146"/>
        <end position="156"/>
    </location>
</feature>
<dbReference type="PANTHER" id="PTHR47696">
    <property type="entry name" value="THAP DOMAIN-CONTAINING PROTEIN 2"/>
    <property type="match status" value="1"/>
</dbReference>
<feature type="compositionally biased region" description="Polar residues" evidence="6">
    <location>
        <begin position="128"/>
        <end position="139"/>
    </location>
</feature>
<sequence>MVSCSLCNLSHNARKVVITFHRFPKKPEVRSAWIKFLNRSEESLPKLAFLCCQHFQESDLDTSAFKVIFKHNAGPSIYVARHKYGRITKSQKASSEPDSAVFTDGLPTTVYKQNAFYLVTCSMDTSNERQLSPKRTTPTRPRISDEFDLESSDDEN</sequence>
<name>A0ABQ9JDQ8_9CUCU</name>
<keyword evidence="2 5" id="KW-0863">Zinc-finger</keyword>
<dbReference type="Pfam" id="PF05485">
    <property type="entry name" value="THAP"/>
    <property type="match status" value="1"/>
</dbReference>
<dbReference type="Proteomes" id="UP001162164">
    <property type="component" value="Unassembled WGS sequence"/>
</dbReference>
<keyword evidence="3" id="KW-0862">Zinc</keyword>
<evidence type="ECO:0000256" key="6">
    <source>
        <dbReference type="SAM" id="MobiDB-lite"/>
    </source>
</evidence>
<keyword evidence="9" id="KW-1185">Reference proteome</keyword>
<evidence type="ECO:0000256" key="3">
    <source>
        <dbReference type="ARBA" id="ARBA00022833"/>
    </source>
</evidence>